<dbReference type="Pfam" id="PF00535">
    <property type="entry name" value="Glycos_transf_2"/>
    <property type="match status" value="1"/>
</dbReference>
<dbReference type="RefSeq" id="WP_061079618.1">
    <property type="nucleotide sequence ID" value="NZ_JAAXPG010000009.1"/>
</dbReference>
<dbReference type="CDD" id="cd00761">
    <property type="entry name" value="Glyco_tranf_GTA_type"/>
    <property type="match status" value="1"/>
</dbReference>
<dbReference type="InterPro" id="IPR001173">
    <property type="entry name" value="Glyco_trans_2-like"/>
</dbReference>
<dbReference type="Gene3D" id="3.90.550.10">
    <property type="entry name" value="Spore Coat Polysaccharide Biosynthesis Protein SpsA, Chain A"/>
    <property type="match status" value="1"/>
</dbReference>
<keyword evidence="9" id="KW-1185">Reference proteome</keyword>
<dbReference type="GO" id="GO:0047355">
    <property type="term" value="F:CDP-glycerol glycerophosphotransferase activity"/>
    <property type="evidence" value="ECO:0007669"/>
    <property type="project" value="InterPro"/>
</dbReference>
<reference evidence="8 9" key="1">
    <citation type="submission" date="2020-04" db="EMBL/GenBank/DDBJ databases">
        <title>MicrobeNet Type strains.</title>
        <authorList>
            <person name="Nicholson A.C."/>
        </authorList>
    </citation>
    <scope>NUCLEOTIDE SEQUENCE [LARGE SCALE GENOMIC DNA]</scope>
    <source>
        <strain evidence="8 9">ATCC 23612</strain>
    </source>
</reference>
<dbReference type="GO" id="GO:0019350">
    <property type="term" value="P:teichoic acid biosynthetic process"/>
    <property type="evidence" value="ECO:0007669"/>
    <property type="project" value="UniProtKB-KW"/>
</dbReference>
<comment type="subcellular location">
    <subcellularLocation>
        <location evidence="1">Cell membrane</location>
        <topology evidence="1">Peripheral membrane protein</topology>
    </subcellularLocation>
</comment>
<comment type="similarity">
    <text evidence="2">Belongs to the CDP-glycerol glycerophosphotransferase family.</text>
</comment>
<dbReference type="InterPro" id="IPR051612">
    <property type="entry name" value="Teichoic_Acid_Biosynth"/>
</dbReference>
<sequence>MVALSVVVPIYNVERYLDECLRSLRVQTWTDFEVVMVDDGSKDGSSDIAARFAEQDQRFRLIRQENGGLGAARNTGARHARGEFLTFVDSDDVIPSHAFGYHLSSLRRTGSDFSSGNVHLLNELRVWQSPMHREIFLTTRPGTHITRDDRLLVDRLATNKVWRKSFWDKQGMSFPVGVLYEDEAVVIPLHFLAGSVDVLSEPVYLWRQRPSDDRSITQDRFRPRALEDRFQAVTSVSDFIVRSQRPEDKRKWDQVALGQDLRAFVQVLDQADDDFLERFLDLAATYLETVDSRAHRGMPAIERLKWHLIGGRRGAQVQQVVAFSKGVQARQAKVVRHGLRFYGDYPFKDDPEMGIPRRVYRLDTELELRQKVEETTWRDGKLVVRGRVCLKFLRPNKRIQQHLSAWAVNGRTGKKVRIPVSVHQANEFRFASNVVTSRKDWGGYEITVDPRSLQTDNTWQDSEWYIELGVLNRGFRRTARLARPGESRVRRVGPAEVAPGVWVRPHWPDAHELRLSVDCGPVLLTGHELQGDEVVLIGELPEDAVEQPMGLRFRREPGDTEITVPVVAEGRTFRARVRLDELVAGYTERVGVTGAREHEDWRVELETPSGTKDVTSARRVEPARHDFAGLAVLVSTDFSQRLSLRVERQSAVITSVRWEGRELLLSGEYHGEDPAGLSFLLSAKERMDERIFPMRFEGSTFHIRFAPTAMPFFGQTLPLASGAYRFLLRRDDGSDQRDALMGMDAALLRSLPSTFDEDGPAASLEADSEGRPWLRVNGALRADEQGSYAQQLLREKNYPAFRKKPVAPGLLFDAYSGKQYSDSPRGICEELGRRGVETPMSWLVKDRQVRLPEGLGEVHVSSREYFEAFARSEYIVSNAHLPTWFDKRPGQKVVQTWHGSMLKRIGFDIEDVRFGNRDYHERLLRETHQWDYLISPSPWATPILRSAFRYEGEILETGYPRNDLFHAPDREAVKERVRQRLGLPAGKRVVLYAPTWRDNRFYSAGKYKLDLQLDLARMYEALGDDHVLLVRCHPNIVDRVPVVGEDFVYDVSAYPEVQELFLVTDVLVTDYSSLMFDFANTGRPMLFFTYDLEEYRDHLRGFYFDFEETAPGPLLRTSDEVIEAIRGADEVSERHKDRYEAFVEQFCPLDDGKAATRVVDRVFGHLL</sequence>
<dbReference type="InterPro" id="IPR007554">
    <property type="entry name" value="Glycerophosphate_synth"/>
</dbReference>
<keyword evidence="4 8" id="KW-0808">Transferase</keyword>
<dbReference type="PANTHER" id="PTHR37316">
    <property type="entry name" value="TEICHOIC ACID GLYCEROL-PHOSPHATE PRIMASE"/>
    <property type="match status" value="1"/>
</dbReference>
<comment type="caution">
    <text evidence="8">The sequence shown here is derived from an EMBL/GenBank/DDBJ whole genome shotgun (WGS) entry which is preliminary data.</text>
</comment>
<dbReference type="Gene3D" id="3.40.50.11820">
    <property type="match status" value="1"/>
</dbReference>
<evidence type="ECO:0000256" key="5">
    <source>
        <dbReference type="ARBA" id="ARBA00022944"/>
    </source>
</evidence>
<name>A0A7X6MEX5_9ACTN</name>
<organism evidence="8 9">
    <name type="scientific">Nocardiopsis alborubida</name>
    <dbReference type="NCBI Taxonomy" id="146802"/>
    <lineage>
        <taxon>Bacteria</taxon>
        <taxon>Bacillati</taxon>
        <taxon>Actinomycetota</taxon>
        <taxon>Actinomycetes</taxon>
        <taxon>Streptosporangiales</taxon>
        <taxon>Nocardiopsidaceae</taxon>
        <taxon>Nocardiopsis</taxon>
    </lineage>
</organism>
<evidence type="ECO:0000256" key="3">
    <source>
        <dbReference type="ARBA" id="ARBA00022475"/>
    </source>
</evidence>
<dbReference type="Gene3D" id="3.40.50.12580">
    <property type="match status" value="1"/>
</dbReference>
<dbReference type="Pfam" id="PF04464">
    <property type="entry name" value="Glyphos_transf"/>
    <property type="match status" value="1"/>
</dbReference>
<dbReference type="InterPro" id="IPR029044">
    <property type="entry name" value="Nucleotide-diphossugar_trans"/>
</dbReference>
<dbReference type="Proteomes" id="UP000553209">
    <property type="component" value="Unassembled WGS sequence"/>
</dbReference>
<keyword evidence="5" id="KW-0777">Teichoic acid biosynthesis</keyword>
<keyword evidence="6" id="KW-0472">Membrane</keyword>
<dbReference type="EMBL" id="JAAXPG010000009">
    <property type="protein sequence ID" value="NKY98325.1"/>
    <property type="molecule type" value="Genomic_DNA"/>
</dbReference>
<evidence type="ECO:0000256" key="2">
    <source>
        <dbReference type="ARBA" id="ARBA00010488"/>
    </source>
</evidence>
<proteinExistence type="inferred from homology"/>
<dbReference type="InterPro" id="IPR043148">
    <property type="entry name" value="TagF_C"/>
</dbReference>
<protein>
    <submittedName>
        <fullName evidence="8">Bifunctional glycosyltransferase family 2 protein/CDP-glycerol:glycerophosphate glycerophosphotransferase</fullName>
    </submittedName>
</protein>
<evidence type="ECO:0000313" key="9">
    <source>
        <dbReference type="Proteomes" id="UP000553209"/>
    </source>
</evidence>
<dbReference type="GO" id="GO:0005886">
    <property type="term" value="C:plasma membrane"/>
    <property type="evidence" value="ECO:0007669"/>
    <property type="project" value="UniProtKB-SubCell"/>
</dbReference>
<accession>A0A7X6MEX5</accession>
<dbReference type="InterPro" id="IPR043149">
    <property type="entry name" value="TagF_N"/>
</dbReference>
<evidence type="ECO:0000259" key="7">
    <source>
        <dbReference type="Pfam" id="PF00535"/>
    </source>
</evidence>
<dbReference type="SUPFAM" id="SSF53756">
    <property type="entry name" value="UDP-Glycosyltransferase/glycogen phosphorylase"/>
    <property type="match status" value="1"/>
</dbReference>
<keyword evidence="3" id="KW-1003">Cell membrane</keyword>
<dbReference type="AlphaFoldDB" id="A0A7X6MEX5"/>
<gene>
    <name evidence="8" type="ORF">HGB44_11775</name>
</gene>
<evidence type="ECO:0000256" key="6">
    <source>
        <dbReference type="ARBA" id="ARBA00023136"/>
    </source>
</evidence>
<evidence type="ECO:0000256" key="1">
    <source>
        <dbReference type="ARBA" id="ARBA00004202"/>
    </source>
</evidence>
<dbReference type="PANTHER" id="PTHR37316:SF3">
    <property type="entry name" value="TEICHOIC ACID GLYCEROL-PHOSPHATE TRANSFERASE"/>
    <property type="match status" value="1"/>
</dbReference>
<evidence type="ECO:0000313" key="8">
    <source>
        <dbReference type="EMBL" id="NKY98325.1"/>
    </source>
</evidence>
<evidence type="ECO:0000256" key="4">
    <source>
        <dbReference type="ARBA" id="ARBA00022679"/>
    </source>
</evidence>
<dbReference type="SUPFAM" id="SSF53448">
    <property type="entry name" value="Nucleotide-diphospho-sugar transferases"/>
    <property type="match status" value="1"/>
</dbReference>
<feature type="domain" description="Glycosyltransferase 2-like" evidence="7">
    <location>
        <begin position="5"/>
        <end position="133"/>
    </location>
</feature>